<dbReference type="EMBL" id="JAMZMK010006638">
    <property type="protein sequence ID" value="KAI7747912.1"/>
    <property type="molecule type" value="Genomic_DNA"/>
</dbReference>
<dbReference type="NCBIfam" id="TIGR01787">
    <property type="entry name" value="squalene_cyclas"/>
    <property type="match status" value="1"/>
</dbReference>
<keyword evidence="5" id="KW-1185">Reference proteome</keyword>
<reference evidence="4" key="1">
    <citation type="submission" date="2022-06" db="EMBL/GenBank/DDBJ databases">
        <title>Uncovering the hologenomic basis of an extraordinary plant invasion.</title>
        <authorList>
            <person name="Bieker V.C."/>
            <person name="Martin M.D."/>
            <person name="Gilbert T."/>
            <person name="Hodgins K."/>
            <person name="Battlay P."/>
            <person name="Petersen B."/>
            <person name="Wilson J."/>
        </authorList>
    </citation>
    <scope>NUCLEOTIDE SEQUENCE</scope>
    <source>
        <strain evidence="4">AA19_3_7</strain>
        <tissue evidence="4">Leaf</tissue>
    </source>
</reference>
<evidence type="ECO:0000256" key="1">
    <source>
        <dbReference type="ARBA" id="ARBA00022737"/>
    </source>
</evidence>
<organism evidence="4 5">
    <name type="scientific">Ambrosia artemisiifolia</name>
    <name type="common">Common ragweed</name>
    <dbReference type="NCBI Taxonomy" id="4212"/>
    <lineage>
        <taxon>Eukaryota</taxon>
        <taxon>Viridiplantae</taxon>
        <taxon>Streptophyta</taxon>
        <taxon>Embryophyta</taxon>
        <taxon>Tracheophyta</taxon>
        <taxon>Spermatophyta</taxon>
        <taxon>Magnoliopsida</taxon>
        <taxon>eudicotyledons</taxon>
        <taxon>Gunneridae</taxon>
        <taxon>Pentapetalae</taxon>
        <taxon>asterids</taxon>
        <taxon>campanulids</taxon>
        <taxon>Asterales</taxon>
        <taxon>Asteraceae</taxon>
        <taxon>Asteroideae</taxon>
        <taxon>Heliantheae alliance</taxon>
        <taxon>Heliantheae</taxon>
        <taxon>Ambrosia</taxon>
    </lineage>
</organism>
<protein>
    <recommendedName>
        <fullName evidence="2">Terpene cyclase/mutase family member</fullName>
        <ecNumber evidence="2">5.4.99.-</ecNumber>
    </recommendedName>
</protein>
<dbReference type="Pfam" id="PF13243">
    <property type="entry name" value="SQHop_cyclase_C"/>
    <property type="match status" value="1"/>
</dbReference>
<evidence type="ECO:0000313" key="5">
    <source>
        <dbReference type="Proteomes" id="UP001206925"/>
    </source>
</evidence>
<dbReference type="GO" id="GO:0016104">
    <property type="term" value="P:triterpenoid biosynthetic process"/>
    <property type="evidence" value="ECO:0007669"/>
    <property type="project" value="InterPro"/>
</dbReference>
<evidence type="ECO:0000313" key="4">
    <source>
        <dbReference type="EMBL" id="KAI7747912.1"/>
    </source>
</evidence>
<sequence>MMWELKIAEGSGPYLYSTNNFVGRQFWEFNPDVGTVEEKEEVDRLRENFKNSRRNGGFHACGDLLMRRQLIKENGIDLTSIPPMRLSKGDQVDLEVVTTAVKKGVRLQRAIQAKDGHWPAENAGPMFFTPPLLIALYISGTINTVLTEEHKKELIRYFYNHQAAILPRTEMWCYCRTTYMPMSYLYGKRIQGPVTPLVLALRKEIHPTPFDDINWNKQRNNCCKEDFYYPHSFLQDTLWHSLQYLTEPVLKHWPFSKLRERSLDRVVELMRYESEETRYMTIGCVEKSLQMMCWWAENPNGDELKYHLARVPDYLWIAEDGMTMHSFGSQVWDCALATQAIIASNMVEEYGDCLRKAHFYLKESQVKENPSGDFTKMCRQFTKGSWTFADQDHGWTVSDCTSEALRCLMLLSHMPKEIAGEKDDPSRLYEAVNVLLYMQSPATGGFAVWEPPIPKPFLQLLNPSEIFADIVVEKEHVETTASIIGALVEFTRLHPRHRKEEIEHSISKGVRYLEETQWPDGSWGCGATTKTIFVRKGVKFLLSIQNEEGGWGESHISCPTEVYTPIEGNRTNLVQTSWAMLGLMFGDQVERDPTPLHKAAKLLINAQMGNGDFPQQEITGVYMKNCLLLYAQYRNIFPLWALGEYRKRVWRNTIK</sequence>
<dbReference type="AlphaFoldDB" id="A0AAD5GLZ2"/>
<comment type="caution">
    <text evidence="4">The sequence shown here is derived from an EMBL/GenBank/DDBJ whole genome shotgun (WGS) entry which is preliminary data.</text>
</comment>
<keyword evidence="2" id="KW-0413">Isomerase</keyword>
<dbReference type="Gene3D" id="1.50.10.20">
    <property type="match status" value="2"/>
</dbReference>
<feature type="domain" description="Squalene cyclase C-terminal" evidence="3">
    <location>
        <begin position="329"/>
        <end position="647"/>
    </location>
</feature>
<feature type="non-terminal residue" evidence="4">
    <location>
        <position position="1"/>
    </location>
</feature>
<keyword evidence="1" id="KW-0677">Repeat</keyword>
<gene>
    <name evidence="4" type="ORF">M8C21_008097</name>
</gene>
<dbReference type="PANTHER" id="PTHR11764:SF68">
    <property type="entry name" value="TERPENE CYCLASE_MUTASE FAMILY MEMBER"/>
    <property type="match status" value="1"/>
</dbReference>
<dbReference type="SUPFAM" id="SSF48239">
    <property type="entry name" value="Terpenoid cyclases/Protein prenyltransferases"/>
    <property type="match status" value="2"/>
</dbReference>
<dbReference type="InterPro" id="IPR018333">
    <property type="entry name" value="Squalene_cyclase"/>
</dbReference>
<accession>A0AAD5GLZ2</accession>
<proteinExistence type="inferred from homology"/>
<evidence type="ECO:0000256" key="2">
    <source>
        <dbReference type="RuleBase" id="RU362003"/>
    </source>
</evidence>
<dbReference type="InterPro" id="IPR032696">
    <property type="entry name" value="SQ_cyclase_C"/>
</dbReference>
<dbReference type="GO" id="GO:0005811">
    <property type="term" value="C:lipid droplet"/>
    <property type="evidence" value="ECO:0007669"/>
    <property type="project" value="InterPro"/>
</dbReference>
<dbReference type="GO" id="GO:0042300">
    <property type="term" value="F:beta-amyrin synthase activity"/>
    <property type="evidence" value="ECO:0007669"/>
    <property type="project" value="TreeGrafter"/>
</dbReference>
<dbReference type="InterPro" id="IPR008930">
    <property type="entry name" value="Terpenoid_cyclase/PrenylTrfase"/>
</dbReference>
<evidence type="ECO:0000259" key="3">
    <source>
        <dbReference type="Pfam" id="PF13243"/>
    </source>
</evidence>
<comment type="similarity">
    <text evidence="2">Belongs to the terpene cyclase/mutase family.</text>
</comment>
<dbReference type="EC" id="5.4.99.-" evidence="2"/>
<dbReference type="Proteomes" id="UP001206925">
    <property type="component" value="Unassembled WGS sequence"/>
</dbReference>
<name>A0AAD5GLZ2_AMBAR</name>
<dbReference type="PANTHER" id="PTHR11764">
    <property type="entry name" value="TERPENE CYCLASE/MUTASE FAMILY MEMBER"/>
    <property type="match status" value="1"/>
</dbReference>